<name>A0ABR8VV37_9GAMM</name>
<dbReference type="EMBL" id="JACSPT010000004">
    <property type="protein sequence ID" value="MBD8008643.1"/>
    <property type="molecule type" value="Genomic_DNA"/>
</dbReference>
<sequence>MNENSGLPDIDAGGYILDIDLDYFHTQKSISPHNQFFFSKLVKESVAITIAKESRCVLDLRTDGEEITSKSLLKDLLDHIARILSN</sequence>
<dbReference type="RefSeq" id="WP_064102670.1">
    <property type="nucleotide sequence ID" value="NZ_JACSPT010000004.1"/>
</dbReference>
<keyword evidence="2" id="KW-1185">Reference proteome</keyword>
<dbReference type="Proteomes" id="UP000621930">
    <property type="component" value="Unassembled WGS sequence"/>
</dbReference>
<proteinExistence type="predicted"/>
<comment type="caution">
    <text evidence="1">The sequence shown here is derived from an EMBL/GenBank/DDBJ whole genome shotgun (WGS) entry which is preliminary data.</text>
</comment>
<accession>A0ABR8VV37</accession>
<gene>
    <name evidence="1" type="ORF">H9629_04720</name>
</gene>
<evidence type="ECO:0000313" key="1">
    <source>
        <dbReference type="EMBL" id="MBD8008643.1"/>
    </source>
</evidence>
<organism evidence="1 2">
    <name type="scientific">Acinetobacter pecorum</name>
    <dbReference type="NCBI Taxonomy" id="2762215"/>
    <lineage>
        <taxon>Bacteria</taxon>
        <taxon>Pseudomonadati</taxon>
        <taxon>Pseudomonadota</taxon>
        <taxon>Gammaproteobacteria</taxon>
        <taxon>Moraxellales</taxon>
        <taxon>Moraxellaceae</taxon>
        <taxon>Acinetobacter</taxon>
    </lineage>
</organism>
<reference evidence="1 2" key="1">
    <citation type="submission" date="2020-08" db="EMBL/GenBank/DDBJ databases">
        <title>A Genomic Blueprint of the Chicken Gut Microbiome.</title>
        <authorList>
            <person name="Gilroy R."/>
            <person name="Ravi A."/>
            <person name="Getino M."/>
            <person name="Pursley I."/>
            <person name="Horton D.L."/>
            <person name="Alikhan N.-F."/>
            <person name="Baker D."/>
            <person name="Gharbi K."/>
            <person name="Hall N."/>
            <person name="Watson M."/>
            <person name="Adriaenssens E.M."/>
            <person name="Foster-Nyarko E."/>
            <person name="Jarju S."/>
            <person name="Secka A."/>
            <person name="Antonio M."/>
            <person name="Oren A."/>
            <person name="Chaudhuri R."/>
            <person name="La Ragione R.M."/>
            <person name="Hildebrand F."/>
            <person name="Pallen M.J."/>
        </authorList>
    </citation>
    <scope>NUCLEOTIDE SEQUENCE [LARGE SCALE GENOMIC DNA]</scope>
    <source>
        <strain evidence="1 2">Sa1BUA6</strain>
    </source>
</reference>
<protein>
    <submittedName>
        <fullName evidence="1">Uncharacterized protein</fullName>
    </submittedName>
</protein>
<evidence type="ECO:0000313" key="2">
    <source>
        <dbReference type="Proteomes" id="UP000621930"/>
    </source>
</evidence>